<keyword evidence="3" id="KW-1185">Reference proteome</keyword>
<feature type="region of interest" description="Disordered" evidence="1">
    <location>
        <begin position="27"/>
        <end position="87"/>
    </location>
</feature>
<evidence type="ECO:0000313" key="3">
    <source>
        <dbReference type="Proteomes" id="UP000887013"/>
    </source>
</evidence>
<protein>
    <submittedName>
        <fullName evidence="2">Uncharacterized protein</fullName>
    </submittedName>
</protein>
<evidence type="ECO:0000313" key="2">
    <source>
        <dbReference type="EMBL" id="GFT53902.1"/>
    </source>
</evidence>
<dbReference type="EMBL" id="BMAW01112651">
    <property type="protein sequence ID" value="GFT53902.1"/>
    <property type="molecule type" value="Genomic_DNA"/>
</dbReference>
<comment type="caution">
    <text evidence="2">The sequence shown here is derived from an EMBL/GenBank/DDBJ whole genome shotgun (WGS) entry which is preliminary data.</text>
</comment>
<accession>A0A8X6P6C6</accession>
<evidence type="ECO:0000256" key="1">
    <source>
        <dbReference type="SAM" id="MobiDB-lite"/>
    </source>
</evidence>
<proteinExistence type="predicted"/>
<sequence>MGTLQLLQSPFNRSHLAHRVSEPVLVTSMDEKSESSPPPHCGHLMGKTSPAVRGRTDRDASDTHNIPPRKETEALGHPCIGEEHDVL</sequence>
<name>A0A8X6P6C6_NEPPI</name>
<feature type="compositionally biased region" description="Basic and acidic residues" evidence="1">
    <location>
        <begin position="54"/>
        <end position="87"/>
    </location>
</feature>
<dbReference type="Proteomes" id="UP000887013">
    <property type="component" value="Unassembled WGS sequence"/>
</dbReference>
<organism evidence="2 3">
    <name type="scientific">Nephila pilipes</name>
    <name type="common">Giant wood spider</name>
    <name type="synonym">Nephila maculata</name>
    <dbReference type="NCBI Taxonomy" id="299642"/>
    <lineage>
        <taxon>Eukaryota</taxon>
        <taxon>Metazoa</taxon>
        <taxon>Ecdysozoa</taxon>
        <taxon>Arthropoda</taxon>
        <taxon>Chelicerata</taxon>
        <taxon>Arachnida</taxon>
        <taxon>Araneae</taxon>
        <taxon>Araneomorphae</taxon>
        <taxon>Entelegynae</taxon>
        <taxon>Araneoidea</taxon>
        <taxon>Nephilidae</taxon>
        <taxon>Nephila</taxon>
    </lineage>
</organism>
<gene>
    <name evidence="2" type="ORF">NPIL_515151</name>
</gene>
<reference evidence="2" key="1">
    <citation type="submission" date="2020-08" db="EMBL/GenBank/DDBJ databases">
        <title>Multicomponent nature underlies the extraordinary mechanical properties of spider dragline silk.</title>
        <authorList>
            <person name="Kono N."/>
            <person name="Nakamura H."/>
            <person name="Mori M."/>
            <person name="Yoshida Y."/>
            <person name="Ohtoshi R."/>
            <person name="Malay A.D."/>
            <person name="Moran D.A.P."/>
            <person name="Tomita M."/>
            <person name="Numata K."/>
            <person name="Arakawa K."/>
        </authorList>
    </citation>
    <scope>NUCLEOTIDE SEQUENCE</scope>
</reference>
<dbReference type="AlphaFoldDB" id="A0A8X6P6C6"/>
<dbReference type="OrthoDB" id="10458667at2759"/>